<name>A0ABQ8UL96_9EUKA</name>
<feature type="compositionally biased region" description="Low complexity" evidence="2">
    <location>
        <begin position="435"/>
        <end position="447"/>
    </location>
</feature>
<feature type="region of interest" description="Disordered" evidence="2">
    <location>
        <begin position="152"/>
        <end position="220"/>
    </location>
</feature>
<keyword evidence="4" id="KW-1185">Reference proteome</keyword>
<comment type="caution">
    <text evidence="3">The sequence shown here is derived from an EMBL/GenBank/DDBJ whole genome shotgun (WGS) entry which is preliminary data.</text>
</comment>
<feature type="compositionally biased region" description="Low complexity" evidence="2">
    <location>
        <begin position="397"/>
        <end position="415"/>
    </location>
</feature>
<feature type="coiled-coil region" evidence="1">
    <location>
        <begin position="264"/>
        <end position="312"/>
    </location>
</feature>
<feature type="compositionally biased region" description="Low complexity" evidence="2">
    <location>
        <begin position="157"/>
        <end position="178"/>
    </location>
</feature>
<evidence type="ECO:0000313" key="4">
    <source>
        <dbReference type="Proteomes" id="UP001141327"/>
    </source>
</evidence>
<feature type="compositionally biased region" description="Low complexity" evidence="2">
    <location>
        <begin position="607"/>
        <end position="632"/>
    </location>
</feature>
<organism evidence="3 4">
    <name type="scientific">Paratrimastix pyriformis</name>
    <dbReference type="NCBI Taxonomy" id="342808"/>
    <lineage>
        <taxon>Eukaryota</taxon>
        <taxon>Metamonada</taxon>
        <taxon>Preaxostyla</taxon>
        <taxon>Paratrimastigidae</taxon>
        <taxon>Paratrimastix</taxon>
    </lineage>
</organism>
<gene>
    <name evidence="3" type="ORF">PAPYR_4045</name>
</gene>
<accession>A0ABQ8UL96</accession>
<dbReference type="EMBL" id="JAPMOS010000016">
    <property type="protein sequence ID" value="KAJ4459969.1"/>
    <property type="molecule type" value="Genomic_DNA"/>
</dbReference>
<sequence length="660" mass="67478">MLQGACVVLNNNSPSDMSACVRHLSSPSPFFLRLDRSIPQDLQREHASLKASYDQTCSLLRSYAARAAPGGTSTLPPGTQPPVPQLVPPAATTCDQSSLTTTNTTLSTTAGGGFPSPALTLASSTARPPPPTLTRREAAEWAAAVLDFRPSPALSTASGPPAMSGAEAASGEATGMGSWMRGSTWTGLPPLPPAANATPNGGSAKASSTAAEAGGDSPGPVAALLEAMKRNHTSAIDQTLCSAPTHSHDQESHERDMAVLQTENGALRHQVSTLNAQCAQLRAELEQGHLSAESLRQQVDQERARRLLAEEDLAKIGRQTVVSDDPARASTWRFSRDAFRLKLAARGTSAPLLLPPASAPAAVPGVTPNAAASAGGEGEVGRTGPSPSPGAPITVLGTLRAAAGGADGATTGSPSPIHPAPSPSDLYTPPAPTTPLVLSPSPAQPPSALLIPGRSLPPPARPQPHTQSTTLLAVGMTPPLAMSTPAGPHTAPVLPSQPGWREYFDELLQCSPVMQLPELPAETGLLLPHHQPALAPLDPTTGMDRSDKLLRPLKHSPTCLRALRSATLLSTGPRLPLFHVTATASPPVGVPSAGRPSPGISPSSADGGRSTTGVKSTTSTTAGPSEATTSTSPPQPQTMVADAGVIPAAPTRVDLMPQKT</sequence>
<evidence type="ECO:0000313" key="3">
    <source>
        <dbReference type="EMBL" id="KAJ4459969.1"/>
    </source>
</evidence>
<proteinExistence type="predicted"/>
<feature type="compositionally biased region" description="Low complexity" evidence="2">
    <location>
        <begin position="92"/>
        <end position="109"/>
    </location>
</feature>
<feature type="region of interest" description="Disordered" evidence="2">
    <location>
        <begin position="368"/>
        <end position="447"/>
    </location>
</feature>
<reference evidence="3" key="1">
    <citation type="journal article" date="2022" name="bioRxiv">
        <title>Genomics of Preaxostyla Flagellates Illuminates Evolutionary Transitions and the Path Towards Mitochondrial Loss.</title>
        <authorList>
            <person name="Novak L.V.F."/>
            <person name="Treitli S.C."/>
            <person name="Pyrih J."/>
            <person name="Halakuc P."/>
            <person name="Pipaliya S.V."/>
            <person name="Vacek V."/>
            <person name="Brzon O."/>
            <person name="Soukal P."/>
            <person name="Eme L."/>
            <person name="Dacks J.B."/>
            <person name="Karnkowska A."/>
            <person name="Elias M."/>
            <person name="Hampl V."/>
        </authorList>
    </citation>
    <scope>NUCLEOTIDE SEQUENCE</scope>
    <source>
        <strain evidence="3">RCP-MX</strain>
    </source>
</reference>
<keyword evidence="1" id="KW-0175">Coiled coil</keyword>
<evidence type="ECO:0000256" key="1">
    <source>
        <dbReference type="SAM" id="Coils"/>
    </source>
</evidence>
<feature type="region of interest" description="Disordered" evidence="2">
    <location>
        <begin position="583"/>
        <end position="660"/>
    </location>
</feature>
<dbReference type="Proteomes" id="UP001141327">
    <property type="component" value="Unassembled WGS sequence"/>
</dbReference>
<feature type="region of interest" description="Disordered" evidence="2">
    <location>
        <begin position="92"/>
        <end position="133"/>
    </location>
</feature>
<protein>
    <submittedName>
        <fullName evidence="3">Uncharacterized protein</fullName>
    </submittedName>
</protein>
<evidence type="ECO:0000256" key="2">
    <source>
        <dbReference type="SAM" id="MobiDB-lite"/>
    </source>
</evidence>